<evidence type="ECO:0000256" key="1">
    <source>
        <dbReference type="SAM" id="MobiDB-lite"/>
    </source>
</evidence>
<dbReference type="Proteomes" id="UP000230709">
    <property type="component" value="Chromosome"/>
</dbReference>
<proteinExistence type="predicted"/>
<feature type="compositionally biased region" description="Basic residues" evidence="1">
    <location>
        <begin position="1"/>
        <end position="13"/>
    </location>
</feature>
<dbReference type="EMBL" id="CP023737">
    <property type="protein sequence ID" value="ATQ67106.1"/>
    <property type="molecule type" value="Genomic_DNA"/>
</dbReference>
<evidence type="ECO:0000313" key="3">
    <source>
        <dbReference type="Proteomes" id="UP000230709"/>
    </source>
</evidence>
<accession>A0A2D2CWQ1</accession>
<feature type="compositionally biased region" description="Basic and acidic residues" evidence="1">
    <location>
        <begin position="14"/>
        <end position="24"/>
    </location>
</feature>
<dbReference type="AlphaFoldDB" id="A0A2D2CWQ1"/>
<gene>
    <name evidence="2" type="ORF">CQW49_03785</name>
</gene>
<evidence type="ECO:0000313" key="2">
    <source>
        <dbReference type="EMBL" id="ATQ67106.1"/>
    </source>
</evidence>
<organism evidence="2 3">
    <name type="scientific">Methylosinus trichosporium (strain ATCC 35070 / NCIMB 11131 / UNIQEM 75 / OB3b)</name>
    <dbReference type="NCBI Taxonomy" id="595536"/>
    <lineage>
        <taxon>Bacteria</taxon>
        <taxon>Pseudomonadati</taxon>
        <taxon>Pseudomonadota</taxon>
        <taxon>Alphaproteobacteria</taxon>
        <taxon>Hyphomicrobiales</taxon>
        <taxon>Methylocystaceae</taxon>
        <taxon>Methylosinus</taxon>
    </lineage>
</organism>
<feature type="region of interest" description="Disordered" evidence="1">
    <location>
        <begin position="1"/>
        <end position="28"/>
    </location>
</feature>
<dbReference type="KEGG" id="mtw:CQW49_03785"/>
<name>A0A2D2CWQ1_METT3</name>
<protein>
    <submittedName>
        <fullName evidence="2">Uncharacterized protein</fullName>
    </submittedName>
</protein>
<reference evidence="3" key="1">
    <citation type="submission" date="2017-10" db="EMBL/GenBank/DDBJ databases">
        <title>Completed PacBio SMRT sequence of Methylosinus trichosporium OB3b reveals presence of a third large plasmid.</title>
        <authorList>
            <person name="Charles T.C."/>
            <person name="Lynch M.D.J."/>
            <person name="Heil J.R."/>
            <person name="Cheng J."/>
        </authorList>
    </citation>
    <scope>NUCLEOTIDE SEQUENCE [LARGE SCALE GENOMIC DNA]</scope>
    <source>
        <strain evidence="3">OB3b</strain>
    </source>
</reference>
<keyword evidence="3" id="KW-1185">Reference proteome</keyword>
<sequence>MMAGVRKRISRGGRHCEERSEEAIQSRGARPLDRFAPLAMTGYSIYKLIDEANHEPAQRRRLLARRLRMSRFSGEVGRRTRRAAA</sequence>